<accession>A0ABV0JY87</accession>
<sequence>MRQLNAQSIMAALVIIAIASCNTPPTPTPEASSPTPAESGAAADPNSESNLPADEVILQTVYDQVESLDLCNGFYQPEVAQAESRVYRVDDRALVELVCANAAYQSVYAYVAYQPDGSWQPLSLDVFYPDETGQFVRASEGTVGGLTTFDPDQELLTVFSKARGIGDCGSLADYRWSGGELELETFRYQECSNSPGEVVEPADYPQIYP</sequence>
<reference evidence="3 4" key="1">
    <citation type="submission" date="2022-04" db="EMBL/GenBank/DDBJ databases">
        <title>Positive selection, recombination, and allopatry shape intraspecific diversity of widespread and dominant cyanobacteria.</title>
        <authorList>
            <person name="Wei J."/>
            <person name="Shu W."/>
            <person name="Hu C."/>
        </authorList>
    </citation>
    <scope>NUCLEOTIDE SEQUENCE [LARGE SCALE GENOMIC DNA]</scope>
    <source>
        <strain evidence="3 4">DQ-A4</strain>
    </source>
</reference>
<evidence type="ECO:0000313" key="4">
    <source>
        <dbReference type="Proteomes" id="UP001482513"/>
    </source>
</evidence>
<proteinExistence type="predicted"/>
<protein>
    <submittedName>
        <fullName evidence="3">DUF1176 domain-containing protein</fullName>
    </submittedName>
</protein>
<keyword evidence="2" id="KW-0732">Signal</keyword>
<dbReference type="InterPro" id="IPR009560">
    <property type="entry name" value="DUF1176"/>
</dbReference>
<feature type="chain" id="PRO_5045846161" evidence="2">
    <location>
        <begin position="20"/>
        <end position="209"/>
    </location>
</feature>
<comment type="caution">
    <text evidence="3">The sequence shown here is derived from an EMBL/GenBank/DDBJ whole genome shotgun (WGS) entry which is preliminary data.</text>
</comment>
<feature type="signal peptide" evidence="2">
    <location>
        <begin position="1"/>
        <end position="19"/>
    </location>
</feature>
<evidence type="ECO:0000256" key="1">
    <source>
        <dbReference type="SAM" id="MobiDB-lite"/>
    </source>
</evidence>
<evidence type="ECO:0000256" key="2">
    <source>
        <dbReference type="SAM" id="SignalP"/>
    </source>
</evidence>
<dbReference type="Pfam" id="PF06674">
    <property type="entry name" value="DUF1176"/>
    <property type="match status" value="1"/>
</dbReference>
<gene>
    <name evidence="3" type="ORF">NC992_01250</name>
</gene>
<dbReference type="PROSITE" id="PS51257">
    <property type="entry name" value="PROKAR_LIPOPROTEIN"/>
    <property type="match status" value="1"/>
</dbReference>
<feature type="compositionally biased region" description="Low complexity" evidence="1">
    <location>
        <begin position="29"/>
        <end position="43"/>
    </location>
</feature>
<organism evidence="3 4">
    <name type="scientific">Leptolyngbya subtilissima DQ-A4</name>
    <dbReference type="NCBI Taxonomy" id="2933933"/>
    <lineage>
        <taxon>Bacteria</taxon>
        <taxon>Bacillati</taxon>
        <taxon>Cyanobacteriota</taxon>
        <taxon>Cyanophyceae</taxon>
        <taxon>Leptolyngbyales</taxon>
        <taxon>Leptolyngbyaceae</taxon>
        <taxon>Leptolyngbya group</taxon>
        <taxon>Leptolyngbya</taxon>
    </lineage>
</organism>
<keyword evidence="4" id="KW-1185">Reference proteome</keyword>
<dbReference type="Proteomes" id="UP001482513">
    <property type="component" value="Unassembled WGS sequence"/>
</dbReference>
<name>A0ABV0JY87_9CYAN</name>
<feature type="region of interest" description="Disordered" evidence="1">
    <location>
        <begin position="25"/>
        <end position="49"/>
    </location>
</feature>
<dbReference type="EMBL" id="JAMPKX010000001">
    <property type="protein sequence ID" value="MEP0945487.1"/>
    <property type="molecule type" value="Genomic_DNA"/>
</dbReference>
<evidence type="ECO:0000313" key="3">
    <source>
        <dbReference type="EMBL" id="MEP0945487.1"/>
    </source>
</evidence>